<feature type="compositionally biased region" description="Polar residues" evidence="1">
    <location>
        <begin position="101"/>
        <end position="114"/>
    </location>
</feature>
<feature type="non-terminal residue" evidence="3">
    <location>
        <position position="348"/>
    </location>
</feature>
<feature type="region of interest" description="Disordered" evidence="1">
    <location>
        <begin position="150"/>
        <end position="348"/>
    </location>
</feature>
<dbReference type="OrthoDB" id="5099762at2759"/>
<dbReference type="AlphaFoldDB" id="A0A9P5A2W8"/>
<feature type="compositionally biased region" description="Basic and acidic residues" evidence="1">
    <location>
        <begin position="327"/>
        <end position="348"/>
    </location>
</feature>
<evidence type="ECO:0000313" key="4">
    <source>
        <dbReference type="Proteomes" id="UP000730481"/>
    </source>
</evidence>
<sequence>MKSIIVLSLVALAHARCDYPSGIGLWHPQKGQTFAVVMWDLGITEAEFKALNPTTNINLLYPPMGYNVTIGPSRSGTWTDGCPPSLRIKDTSDASIVDPTAETQETPESTSVTDTDGYHHQSTRTMYETVETITRSSTVFADSSYPLSPSVAAETQSADTLDQPFTEGKGTASRPEAHTPTESISDVTSSATSKPTVPSSIDKENSLAYTSEPDHSGVSATSQATQPADVPETPPTVSGDPAAKASTARQDMASSYTTVNDEMTRTSTLSDASSTAVASDITDTVSKNEQAPESATETPSAPSSITDTTKLETAPPSSSPTTAAAPRTDDSHDSRTEKPSGTSFKEER</sequence>
<feature type="compositionally biased region" description="Low complexity" evidence="1">
    <location>
        <begin position="313"/>
        <end position="326"/>
    </location>
</feature>
<organism evidence="3 4">
    <name type="scientific">Fusarium beomiforme</name>
    <dbReference type="NCBI Taxonomy" id="44412"/>
    <lineage>
        <taxon>Eukaryota</taxon>
        <taxon>Fungi</taxon>
        <taxon>Dikarya</taxon>
        <taxon>Ascomycota</taxon>
        <taxon>Pezizomycotina</taxon>
        <taxon>Sordariomycetes</taxon>
        <taxon>Hypocreomycetidae</taxon>
        <taxon>Hypocreales</taxon>
        <taxon>Nectriaceae</taxon>
        <taxon>Fusarium</taxon>
        <taxon>Fusarium burgessii species complex</taxon>
    </lineage>
</organism>
<feature type="compositionally biased region" description="Polar residues" evidence="1">
    <location>
        <begin position="180"/>
        <end position="199"/>
    </location>
</feature>
<evidence type="ECO:0000256" key="1">
    <source>
        <dbReference type="SAM" id="MobiDB-lite"/>
    </source>
</evidence>
<accession>A0A9P5A2W8</accession>
<evidence type="ECO:0008006" key="5">
    <source>
        <dbReference type="Google" id="ProtNLM"/>
    </source>
</evidence>
<comment type="caution">
    <text evidence="3">The sequence shown here is derived from an EMBL/GenBank/DDBJ whole genome shotgun (WGS) entry which is preliminary data.</text>
</comment>
<evidence type="ECO:0000313" key="3">
    <source>
        <dbReference type="EMBL" id="KAF4331577.1"/>
    </source>
</evidence>
<dbReference type="Proteomes" id="UP000730481">
    <property type="component" value="Unassembled WGS sequence"/>
</dbReference>
<gene>
    <name evidence="3" type="ORF">FBEOM_14669</name>
</gene>
<keyword evidence="4" id="KW-1185">Reference proteome</keyword>
<evidence type="ECO:0000256" key="2">
    <source>
        <dbReference type="SAM" id="SignalP"/>
    </source>
</evidence>
<protein>
    <recommendedName>
        <fullName evidence="5">LysM domain-containing protein</fullName>
    </recommendedName>
</protein>
<feature type="region of interest" description="Disordered" evidence="1">
    <location>
        <begin position="88"/>
        <end position="122"/>
    </location>
</feature>
<feature type="compositionally biased region" description="Polar residues" evidence="1">
    <location>
        <begin position="247"/>
        <end position="308"/>
    </location>
</feature>
<dbReference type="EMBL" id="PVQB02001631">
    <property type="protein sequence ID" value="KAF4331577.1"/>
    <property type="molecule type" value="Genomic_DNA"/>
</dbReference>
<name>A0A9P5A2W8_9HYPO</name>
<feature type="signal peptide" evidence="2">
    <location>
        <begin position="1"/>
        <end position="15"/>
    </location>
</feature>
<proteinExistence type="predicted"/>
<keyword evidence="2" id="KW-0732">Signal</keyword>
<feature type="chain" id="PRO_5040348603" description="LysM domain-containing protein" evidence="2">
    <location>
        <begin position="16"/>
        <end position="348"/>
    </location>
</feature>
<feature type="compositionally biased region" description="Polar residues" evidence="1">
    <location>
        <begin position="150"/>
        <end position="160"/>
    </location>
</feature>
<reference evidence="3" key="1">
    <citation type="journal article" date="2017" name="Mycologia">
        <title>Fusarium algeriense, sp. nov., a novel toxigenic crown rot pathogen of durum wheat from Algeria is nested in the Fusarium burgessii species complex.</title>
        <authorList>
            <person name="Laraba I."/>
            <person name="Keddad A."/>
            <person name="Boureghda H."/>
            <person name="Abdallah N."/>
            <person name="Vaughan M.M."/>
            <person name="Proctor R.H."/>
            <person name="Busman M."/>
            <person name="O'Donnell K."/>
        </authorList>
    </citation>
    <scope>NUCLEOTIDE SEQUENCE</scope>
    <source>
        <strain evidence="3">NRRL 25174</strain>
    </source>
</reference>
<reference evidence="3" key="2">
    <citation type="submission" date="2020-02" db="EMBL/GenBank/DDBJ databases">
        <title>Identification and distribution of gene clusters putatively required for synthesis of sphingolipid metabolism inhibitors in phylogenetically diverse species of the filamentous fungus Fusarium.</title>
        <authorList>
            <person name="Kim H.-S."/>
            <person name="Busman M."/>
            <person name="Brown D.W."/>
            <person name="Divon H."/>
            <person name="Uhlig S."/>
            <person name="Proctor R.H."/>
        </authorList>
    </citation>
    <scope>NUCLEOTIDE SEQUENCE</scope>
    <source>
        <strain evidence="3">NRRL 25174</strain>
    </source>
</reference>